<dbReference type="GO" id="GO:0005886">
    <property type="term" value="C:plasma membrane"/>
    <property type="evidence" value="ECO:0007669"/>
    <property type="project" value="TreeGrafter"/>
</dbReference>
<dbReference type="RefSeq" id="XP_031416239.2">
    <property type="nucleotide sequence ID" value="XM_031560379.2"/>
</dbReference>
<dbReference type="AlphaFoldDB" id="A0A6P8EVK1"/>
<evidence type="ECO:0000256" key="1">
    <source>
        <dbReference type="ARBA" id="ARBA00004370"/>
    </source>
</evidence>
<name>A0A6P8EVK1_CLUHA</name>
<dbReference type="OrthoDB" id="8865476at2759"/>
<dbReference type="SMART" id="SM00409">
    <property type="entry name" value="IG"/>
    <property type="match status" value="1"/>
</dbReference>
<organism evidence="7 8">
    <name type="scientific">Clupea harengus</name>
    <name type="common">Atlantic herring</name>
    <dbReference type="NCBI Taxonomy" id="7950"/>
    <lineage>
        <taxon>Eukaryota</taxon>
        <taxon>Metazoa</taxon>
        <taxon>Chordata</taxon>
        <taxon>Craniata</taxon>
        <taxon>Vertebrata</taxon>
        <taxon>Euteleostomi</taxon>
        <taxon>Actinopterygii</taxon>
        <taxon>Neopterygii</taxon>
        <taxon>Teleostei</taxon>
        <taxon>Clupei</taxon>
        <taxon>Clupeiformes</taxon>
        <taxon>Clupeoidei</taxon>
        <taxon>Clupeidae</taxon>
        <taxon>Clupea</taxon>
    </lineage>
</organism>
<feature type="transmembrane region" description="Helical" evidence="5">
    <location>
        <begin position="215"/>
        <end position="241"/>
    </location>
</feature>
<feature type="compositionally biased region" description="Polar residues" evidence="4">
    <location>
        <begin position="276"/>
        <end position="306"/>
    </location>
</feature>
<protein>
    <submittedName>
        <fullName evidence="8">CMRF35-like molecule 2</fullName>
    </submittedName>
</protein>
<evidence type="ECO:0000256" key="2">
    <source>
        <dbReference type="ARBA" id="ARBA00022692"/>
    </source>
</evidence>
<comment type="subcellular location">
    <subcellularLocation>
        <location evidence="1">Membrane</location>
    </subcellularLocation>
</comment>
<reference evidence="8" key="1">
    <citation type="submission" date="2025-08" db="UniProtKB">
        <authorList>
            <consortium name="RefSeq"/>
        </authorList>
    </citation>
    <scope>IDENTIFICATION</scope>
</reference>
<evidence type="ECO:0000313" key="7">
    <source>
        <dbReference type="Proteomes" id="UP000515152"/>
    </source>
</evidence>
<dbReference type="InterPro" id="IPR007110">
    <property type="entry name" value="Ig-like_dom"/>
</dbReference>
<keyword evidence="2 5" id="KW-0812">Transmembrane</keyword>
<dbReference type="KEGG" id="char:105906944"/>
<dbReference type="PROSITE" id="PS50835">
    <property type="entry name" value="IG_LIKE"/>
    <property type="match status" value="1"/>
</dbReference>
<keyword evidence="5" id="KW-1133">Transmembrane helix</keyword>
<dbReference type="GO" id="GO:0004888">
    <property type="term" value="F:transmembrane signaling receptor activity"/>
    <property type="evidence" value="ECO:0007669"/>
    <property type="project" value="TreeGrafter"/>
</dbReference>
<keyword evidence="7" id="KW-1185">Reference proteome</keyword>
<evidence type="ECO:0000313" key="8">
    <source>
        <dbReference type="RefSeq" id="XP_031416239.2"/>
    </source>
</evidence>
<dbReference type="GO" id="GO:0030168">
    <property type="term" value="P:platelet activation"/>
    <property type="evidence" value="ECO:0007669"/>
    <property type="project" value="TreeGrafter"/>
</dbReference>
<dbReference type="InterPro" id="IPR050671">
    <property type="entry name" value="CD300_family_receptors"/>
</dbReference>
<evidence type="ECO:0000256" key="4">
    <source>
        <dbReference type="SAM" id="MobiDB-lite"/>
    </source>
</evidence>
<accession>A0A6P8EVK1</accession>
<dbReference type="PANTHER" id="PTHR11860">
    <property type="entry name" value="POLYMERIC-IMMUNOGLOBULIN RECEPTOR"/>
    <property type="match status" value="1"/>
</dbReference>
<dbReference type="GeneID" id="105906944"/>
<dbReference type="Pfam" id="PF07686">
    <property type="entry name" value="V-set"/>
    <property type="match status" value="1"/>
</dbReference>
<evidence type="ECO:0000259" key="6">
    <source>
        <dbReference type="PROSITE" id="PS50835"/>
    </source>
</evidence>
<proteinExistence type="predicted"/>
<dbReference type="CDD" id="cd05716">
    <property type="entry name" value="IgV_pIgR_like"/>
    <property type="match status" value="1"/>
</dbReference>
<feature type="region of interest" description="Disordered" evidence="4">
    <location>
        <begin position="271"/>
        <end position="306"/>
    </location>
</feature>
<dbReference type="Proteomes" id="UP000515152">
    <property type="component" value="Chromosome 22"/>
</dbReference>
<dbReference type="InterPro" id="IPR003599">
    <property type="entry name" value="Ig_sub"/>
</dbReference>
<dbReference type="PANTHER" id="PTHR11860:SF37">
    <property type="entry name" value="TREM-LIKE TRANSCRIPT 1 PROTEIN"/>
    <property type="match status" value="1"/>
</dbReference>
<evidence type="ECO:0000256" key="3">
    <source>
        <dbReference type="ARBA" id="ARBA00023136"/>
    </source>
</evidence>
<keyword evidence="3 5" id="KW-0472">Membrane</keyword>
<evidence type="ECO:0000256" key="5">
    <source>
        <dbReference type="SAM" id="Phobius"/>
    </source>
</evidence>
<sequence length="306" mass="33344">MATANNTKGKVTVTDYPEYDFFTVTMRNMQTSDYTQYWCAMALTETSPYDDMKELSIKYQSDPDLSVERSVVSGEVGGNVSVQCHYSNKYRGEKKKWCRFKDPKCSSVGGSVAPAGTKSQIRDVGAGTLSVEMVGVKETDTGWYWCEVGDLQIPVYLNITQHAAIPIPTTTTCNNSGFTSNGIKSSTITTGIMISTLTWVTNSTADDNMKFSVHIAFIVLLGIAGLLLLLVMVGVVTRIFYKASGLHRVSRENNNVTPEVNLTYSTVALKKETNNRRQTQGSTASVSTISPDLTASSVPSSIEVSP</sequence>
<feature type="domain" description="Ig-like" evidence="6">
    <location>
        <begin position="63"/>
        <end position="148"/>
    </location>
</feature>
<dbReference type="InterPro" id="IPR013106">
    <property type="entry name" value="Ig_V-set"/>
</dbReference>
<gene>
    <name evidence="8" type="primary">LOC105906944</name>
</gene>